<comment type="subcellular location">
    <subcellularLocation>
        <location evidence="1">Cell membrane</location>
        <topology evidence="1">Multi-pass membrane protein</topology>
    </subcellularLocation>
</comment>
<organism evidence="9 10">
    <name type="scientific">Macrococcus brunensis</name>
    <dbReference type="NCBI Taxonomy" id="198483"/>
    <lineage>
        <taxon>Bacteria</taxon>
        <taxon>Bacillati</taxon>
        <taxon>Bacillota</taxon>
        <taxon>Bacilli</taxon>
        <taxon>Bacillales</taxon>
        <taxon>Staphylococcaceae</taxon>
        <taxon>Macrococcus</taxon>
    </lineage>
</organism>
<dbReference type="PANTHER" id="PTHR23517:SF10">
    <property type="entry name" value="MAJOR FACILITATOR SUPERFAMILY (MFS) PROFILE DOMAIN-CONTAINING PROTEIN"/>
    <property type="match status" value="1"/>
</dbReference>
<protein>
    <submittedName>
        <fullName evidence="9">MFS transporter</fullName>
    </submittedName>
</protein>
<feature type="transmembrane region" description="Helical" evidence="7">
    <location>
        <begin position="97"/>
        <end position="121"/>
    </location>
</feature>
<feature type="domain" description="Major facilitator superfamily (MFS) profile" evidence="8">
    <location>
        <begin position="6"/>
        <end position="385"/>
    </location>
</feature>
<evidence type="ECO:0000259" key="8">
    <source>
        <dbReference type="PROSITE" id="PS50850"/>
    </source>
</evidence>
<evidence type="ECO:0000256" key="6">
    <source>
        <dbReference type="ARBA" id="ARBA00023136"/>
    </source>
</evidence>
<feature type="transmembrane region" description="Helical" evidence="7">
    <location>
        <begin position="7"/>
        <end position="27"/>
    </location>
</feature>
<evidence type="ECO:0000256" key="3">
    <source>
        <dbReference type="ARBA" id="ARBA00022475"/>
    </source>
</evidence>
<sequence>MKMPKLVWLLIIGMAVNVTGASFIWPLNTIYIHNELGKSLSVAGIVLMLNSGASVVGNLLGGKMFDRFGGYLSVMTGILIALVSLVGMVMLHSWPWYPIWLILVGFGSGIVFPSIYAMAGVAWPEGGRRTFNAIYLAQNLGVALGAALGGFMADISFNIIFIANLVLFVVFFFIAFFGYREADNLHKDRKVEEVKEIVDKSRFNALIIVCVAYCLCWIGYVQWQTTISSYTQTIGISLQQYSMLWALNGVLIIVGQPLIRPFVRLIEDKIKTQIAVGITIFIVSFVVTSFAESFMMFVVGMVILTIGEMFVWPAVPTIANMLAPEGRVGTYQGIVNSTATLGRAIGPVVGGVVVDLYNMQVMFVVMIALLIVSFLFLKVYDKGLEK</sequence>
<dbReference type="InterPro" id="IPR036259">
    <property type="entry name" value="MFS_trans_sf"/>
</dbReference>
<feature type="transmembrane region" description="Helical" evidence="7">
    <location>
        <begin position="357"/>
        <end position="377"/>
    </location>
</feature>
<accession>A0A4R6BFP8</accession>
<dbReference type="SUPFAM" id="SSF103473">
    <property type="entry name" value="MFS general substrate transporter"/>
    <property type="match status" value="1"/>
</dbReference>
<evidence type="ECO:0000313" key="10">
    <source>
        <dbReference type="Proteomes" id="UP000295310"/>
    </source>
</evidence>
<comment type="caution">
    <text evidence="9">The sequence shown here is derived from an EMBL/GenBank/DDBJ whole genome shotgun (WGS) entry which is preliminary data.</text>
</comment>
<feature type="transmembrane region" description="Helical" evidence="7">
    <location>
        <begin position="68"/>
        <end position="91"/>
    </location>
</feature>
<dbReference type="AlphaFoldDB" id="A0A4R6BFP8"/>
<dbReference type="InterPro" id="IPR020846">
    <property type="entry name" value="MFS_dom"/>
</dbReference>
<dbReference type="EMBL" id="SCWA01000003">
    <property type="protein sequence ID" value="TDL98630.1"/>
    <property type="molecule type" value="Genomic_DNA"/>
</dbReference>
<keyword evidence="3" id="KW-1003">Cell membrane</keyword>
<evidence type="ECO:0000256" key="7">
    <source>
        <dbReference type="SAM" id="Phobius"/>
    </source>
</evidence>
<evidence type="ECO:0000256" key="4">
    <source>
        <dbReference type="ARBA" id="ARBA00022692"/>
    </source>
</evidence>
<dbReference type="GO" id="GO:0022857">
    <property type="term" value="F:transmembrane transporter activity"/>
    <property type="evidence" value="ECO:0007669"/>
    <property type="project" value="InterPro"/>
</dbReference>
<feature type="transmembrane region" description="Helical" evidence="7">
    <location>
        <begin position="275"/>
        <end position="306"/>
    </location>
</feature>
<feature type="transmembrane region" description="Helical" evidence="7">
    <location>
        <begin position="203"/>
        <end position="223"/>
    </location>
</feature>
<dbReference type="GO" id="GO:0005886">
    <property type="term" value="C:plasma membrane"/>
    <property type="evidence" value="ECO:0007669"/>
    <property type="project" value="UniProtKB-SubCell"/>
</dbReference>
<feature type="transmembrane region" description="Helical" evidence="7">
    <location>
        <begin position="133"/>
        <end position="153"/>
    </location>
</feature>
<dbReference type="OrthoDB" id="3268460at2"/>
<dbReference type="PRINTS" id="PR01988">
    <property type="entry name" value="EXPORTERBACE"/>
</dbReference>
<dbReference type="Gene3D" id="1.20.1250.20">
    <property type="entry name" value="MFS general substrate transporter like domains"/>
    <property type="match status" value="2"/>
</dbReference>
<name>A0A4R6BFP8_9STAP</name>
<feature type="transmembrane region" description="Helical" evidence="7">
    <location>
        <begin position="243"/>
        <end position="263"/>
    </location>
</feature>
<dbReference type="CDD" id="cd17329">
    <property type="entry name" value="MFS_MdtH_MDR_like"/>
    <property type="match status" value="1"/>
</dbReference>
<dbReference type="InterPro" id="IPR022324">
    <property type="entry name" value="Bacilysin_exporter_BacE_put"/>
</dbReference>
<keyword evidence="5 7" id="KW-1133">Transmembrane helix</keyword>
<proteinExistence type="predicted"/>
<reference evidence="9 10" key="1">
    <citation type="submission" date="2019-01" db="EMBL/GenBank/DDBJ databases">
        <title>Draft genome sequences of the type strains of six Macrococcus species.</title>
        <authorList>
            <person name="Mazhar S."/>
            <person name="Altermann E."/>
            <person name="Hill C."/>
            <person name="Mcauliffe O."/>
        </authorList>
    </citation>
    <scope>NUCLEOTIDE SEQUENCE [LARGE SCALE GENOMIC DNA]</scope>
    <source>
        <strain evidence="9 10">CCM4811</strain>
    </source>
</reference>
<dbReference type="RefSeq" id="WP_133431223.1">
    <property type="nucleotide sequence ID" value="NZ_SCWA01000003.1"/>
</dbReference>
<keyword evidence="6 7" id="KW-0472">Membrane</keyword>
<evidence type="ECO:0000256" key="2">
    <source>
        <dbReference type="ARBA" id="ARBA00022448"/>
    </source>
</evidence>
<keyword evidence="2" id="KW-0813">Transport</keyword>
<evidence type="ECO:0000256" key="1">
    <source>
        <dbReference type="ARBA" id="ARBA00004651"/>
    </source>
</evidence>
<keyword evidence="4 7" id="KW-0812">Transmembrane</keyword>
<feature type="transmembrane region" description="Helical" evidence="7">
    <location>
        <begin position="159"/>
        <end position="182"/>
    </location>
</feature>
<gene>
    <name evidence="9" type="ORF">ERX27_02310</name>
</gene>
<evidence type="ECO:0000313" key="9">
    <source>
        <dbReference type="EMBL" id="TDL98630.1"/>
    </source>
</evidence>
<dbReference type="InterPro" id="IPR050171">
    <property type="entry name" value="MFS_Transporters"/>
</dbReference>
<evidence type="ECO:0000256" key="5">
    <source>
        <dbReference type="ARBA" id="ARBA00022989"/>
    </source>
</evidence>
<dbReference type="Proteomes" id="UP000295310">
    <property type="component" value="Unassembled WGS sequence"/>
</dbReference>
<dbReference type="PROSITE" id="PS50850">
    <property type="entry name" value="MFS"/>
    <property type="match status" value="1"/>
</dbReference>
<keyword evidence="10" id="KW-1185">Reference proteome</keyword>
<dbReference type="PANTHER" id="PTHR23517">
    <property type="entry name" value="RESISTANCE PROTEIN MDTM, PUTATIVE-RELATED-RELATED"/>
    <property type="match status" value="1"/>
</dbReference>
<dbReference type="InterPro" id="IPR011701">
    <property type="entry name" value="MFS"/>
</dbReference>
<dbReference type="Pfam" id="PF07690">
    <property type="entry name" value="MFS_1"/>
    <property type="match status" value="1"/>
</dbReference>
<feature type="transmembrane region" description="Helical" evidence="7">
    <location>
        <begin position="39"/>
        <end position="61"/>
    </location>
</feature>